<evidence type="ECO:0000313" key="4">
    <source>
        <dbReference type="Proteomes" id="UP000679220"/>
    </source>
</evidence>
<dbReference type="SUPFAM" id="SSF52980">
    <property type="entry name" value="Restriction endonuclease-like"/>
    <property type="match status" value="1"/>
</dbReference>
<evidence type="ECO:0000256" key="1">
    <source>
        <dbReference type="SAM" id="Phobius"/>
    </source>
</evidence>
<dbReference type="AlphaFoldDB" id="A0A941F4B3"/>
<keyword evidence="1" id="KW-0812">Transmembrane</keyword>
<proteinExistence type="predicted"/>
<dbReference type="Proteomes" id="UP000679220">
    <property type="component" value="Unassembled WGS sequence"/>
</dbReference>
<organism evidence="3 4">
    <name type="scientific">Carboxylicivirga sediminis</name>
    <dbReference type="NCBI Taxonomy" id="2006564"/>
    <lineage>
        <taxon>Bacteria</taxon>
        <taxon>Pseudomonadati</taxon>
        <taxon>Bacteroidota</taxon>
        <taxon>Bacteroidia</taxon>
        <taxon>Marinilabiliales</taxon>
        <taxon>Marinilabiliaceae</taxon>
        <taxon>Carboxylicivirga</taxon>
    </lineage>
</organism>
<dbReference type="Pfam" id="PF01930">
    <property type="entry name" value="Cas_Cas4"/>
    <property type="match status" value="1"/>
</dbReference>
<dbReference type="Gene3D" id="3.90.320.10">
    <property type="match status" value="1"/>
</dbReference>
<feature type="domain" description="DUF83" evidence="2">
    <location>
        <begin position="72"/>
        <end position="136"/>
    </location>
</feature>
<keyword evidence="1" id="KW-0472">Membrane</keyword>
<accession>A0A941F4B3</accession>
<reference evidence="3" key="1">
    <citation type="journal article" date="2018" name="Int. J. Syst. Evol. Microbiol.">
        <title>Carboxylicivirga sediminis sp. nov., isolated from coastal sediment.</title>
        <authorList>
            <person name="Wang F.Q."/>
            <person name="Ren L.H."/>
            <person name="Zou R.J."/>
            <person name="Sun Y.Z."/>
            <person name="Liu X.J."/>
            <person name="Jiang F."/>
            <person name="Liu L.J."/>
        </authorList>
    </citation>
    <scope>NUCLEOTIDE SEQUENCE</scope>
    <source>
        <strain evidence="3">JR1</strain>
    </source>
</reference>
<dbReference type="InterPro" id="IPR011604">
    <property type="entry name" value="PDDEXK-like_dom_sf"/>
</dbReference>
<dbReference type="InterPro" id="IPR022765">
    <property type="entry name" value="Dna2/Cas4_DUF83"/>
</dbReference>
<sequence>MYSFDYTNQNHILFLSLALIIIALSYLIIRHKVKTYLQERKVRKRFERGNKLELQAKSFLKSKGYTIVDYQSTYQHKYLEDGEVQYADIQPDYIVKKNGKQYIVEVKSGSQAISARNKSTRRQLLEYDYVVENDGVFLLDMENRQLKLVQFKSKMERRSGRLLKAVIIFALIGLAIPYWQVQAAIGLILLIVFFAERRF</sequence>
<feature type="transmembrane region" description="Helical" evidence="1">
    <location>
        <begin position="12"/>
        <end position="29"/>
    </location>
</feature>
<dbReference type="InterPro" id="IPR011335">
    <property type="entry name" value="Restrct_endonuc-II-like"/>
</dbReference>
<dbReference type="EMBL" id="JAGTAR010000011">
    <property type="protein sequence ID" value="MBR8535729.1"/>
    <property type="molecule type" value="Genomic_DNA"/>
</dbReference>
<name>A0A941F4B3_9BACT</name>
<evidence type="ECO:0000259" key="2">
    <source>
        <dbReference type="Pfam" id="PF01930"/>
    </source>
</evidence>
<reference evidence="3" key="2">
    <citation type="submission" date="2021-04" db="EMBL/GenBank/DDBJ databases">
        <authorList>
            <person name="Zhang T."/>
            <person name="Zhang Y."/>
            <person name="Lu D."/>
            <person name="Zuo D."/>
            <person name="Du Z."/>
        </authorList>
    </citation>
    <scope>NUCLEOTIDE SEQUENCE</scope>
    <source>
        <strain evidence="3">JR1</strain>
    </source>
</reference>
<feature type="transmembrane region" description="Helical" evidence="1">
    <location>
        <begin position="162"/>
        <end position="195"/>
    </location>
</feature>
<evidence type="ECO:0000313" key="3">
    <source>
        <dbReference type="EMBL" id="MBR8535729.1"/>
    </source>
</evidence>
<protein>
    <recommendedName>
        <fullName evidence="2">DUF83 domain-containing protein</fullName>
    </recommendedName>
</protein>
<keyword evidence="4" id="KW-1185">Reference proteome</keyword>
<keyword evidence="1" id="KW-1133">Transmembrane helix</keyword>
<gene>
    <name evidence="3" type="ORF">KDU71_09195</name>
</gene>
<comment type="caution">
    <text evidence="3">The sequence shown here is derived from an EMBL/GenBank/DDBJ whole genome shotgun (WGS) entry which is preliminary data.</text>
</comment>
<dbReference type="RefSeq" id="WP_212189943.1">
    <property type="nucleotide sequence ID" value="NZ_JAGTAR010000011.1"/>
</dbReference>